<dbReference type="FunFam" id="2.30.130.10:FF:000007">
    <property type="entry name" value="Glutamate 5-kinase"/>
    <property type="match status" value="1"/>
</dbReference>
<dbReference type="Pfam" id="PF00696">
    <property type="entry name" value="AA_kinase"/>
    <property type="match status" value="1"/>
</dbReference>
<dbReference type="InterPro" id="IPR036393">
    <property type="entry name" value="AceGlu_kinase-like_sf"/>
</dbReference>
<dbReference type="InterPro" id="IPR041739">
    <property type="entry name" value="G5K_ProB"/>
</dbReference>
<keyword evidence="6 8" id="KW-0418">Kinase</keyword>
<dbReference type="Gene3D" id="3.40.1160.10">
    <property type="entry name" value="Acetylglutamate kinase-like"/>
    <property type="match status" value="1"/>
</dbReference>
<feature type="binding site" evidence="8">
    <location>
        <position position="15"/>
    </location>
    <ligand>
        <name>ATP</name>
        <dbReference type="ChEBI" id="CHEBI:30616"/>
    </ligand>
</feature>
<evidence type="ECO:0000256" key="7">
    <source>
        <dbReference type="ARBA" id="ARBA00022840"/>
    </source>
</evidence>
<dbReference type="FunFam" id="3.40.1160.10:FF:000018">
    <property type="entry name" value="Glutamate 5-kinase"/>
    <property type="match status" value="1"/>
</dbReference>
<organism evidence="10 11">
    <name type="scientific">Pelotomaculum schinkii</name>
    <dbReference type="NCBI Taxonomy" id="78350"/>
    <lineage>
        <taxon>Bacteria</taxon>
        <taxon>Bacillati</taxon>
        <taxon>Bacillota</taxon>
        <taxon>Clostridia</taxon>
        <taxon>Eubacteriales</taxon>
        <taxon>Desulfotomaculaceae</taxon>
        <taxon>Pelotomaculum</taxon>
    </lineage>
</organism>
<dbReference type="InterPro" id="IPR001057">
    <property type="entry name" value="Glu/AcGlu_kinase"/>
</dbReference>
<sequence length="374" mass="40337">MGKRNFQVFKRIVVKVGTSSVAHATGKPNLFKIESLVRQLADLYNMGKEIILVTSGAIGTGAGKLGLPGRPRTIPEKQAAAAVGQGVLMHIYEKLFAEYGVTVGQVLLTREDFSDRKRFLNARNSLHAMLQFGVIPVINENDTVAVDEIKLGDNDNLSALVATLIDAELLVLLSDIDGLFTADPRKEKSAQLIRDVTEMTPEIEALSGGAGSKLGTGGMATKIQAARIAMHSGTVTVITNMEEKNIIRRVIEGEAVGTVFWPCANKMENKKRWIAFSSSICGKIFVDEGAARALAKQGKSLLPSGITRVEGSFDIGNTVVIAGPDGTEIARGIVSYSSEDIERIKGAQTRDIARILGHKDFDEVIHRNNLALEL</sequence>
<feature type="binding site" evidence="8">
    <location>
        <begin position="216"/>
        <end position="222"/>
    </location>
    <ligand>
        <name>ATP</name>
        <dbReference type="ChEBI" id="CHEBI:30616"/>
    </ligand>
</feature>
<feature type="domain" description="PUA" evidence="9">
    <location>
        <begin position="282"/>
        <end position="365"/>
    </location>
</feature>
<dbReference type="RefSeq" id="WP_190239232.1">
    <property type="nucleotide sequence ID" value="NZ_QFGA01000001.1"/>
</dbReference>
<dbReference type="HAMAP" id="MF_00456">
    <property type="entry name" value="ProB"/>
    <property type="match status" value="1"/>
</dbReference>
<accession>A0A4Y7RE91</accession>
<dbReference type="SUPFAM" id="SSF88697">
    <property type="entry name" value="PUA domain-like"/>
    <property type="match status" value="1"/>
</dbReference>
<evidence type="ECO:0000259" key="9">
    <source>
        <dbReference type="SMART" id="SM00359"/>
    </source>
</evidence>
<protein>
    <recommendedName>
        <fullName evidence="8">Glutamate 5-kinase</fullName>
        <ecNumber evidence="8">2.7.2.11</ecNumber>
    </recommendedName>
    <alternativeName>
        <fullName evidence="8">Gamma-glutamyl kinase</fullName>
        <shortName evidence="8">GK</shortName>
    </alternativeName>
</protein>
<keyword evidence="7 8" id="KW-0067">ATP-binding</keyword>
<feature type="binding site" evidence="8">
    <location>
        <position position="142"/>
    </location>
    <ligand>
        <name>substrate</name>
    </ligand>
</feature>
<keyword evidence="5 8" id="KW-0547">Nucleotide-binding</keyword>
<gene>
    <name evidence="8 10" type="primary">proB</name>
    <name evidence="10" type="ORF">Psch_00851</name>
</gene>
<feature type="binding site" evidence="8">
    <location>
        <position position="55"/>
    </location>
    <ligand>
        <name>substrate</name>
    </ligand>
</feature>
<comment type="function">
    <text evidence="8">Catalyzes the transfer of a phosphate group to glutamate to form L-glutamate 5-phosphate.</text>
</comment>
<dbReference type="InterPro" id="IPR019797">
    <property type="entry name" value="Glutamate_5-kinase_CS"/>
</dbReference>
<dbReference type="PROSITE" id="PS50890">
    <property type="entry name" value="PUA"/>
    <property type="match status" value="1"/>
</dbReference>
<dbReference type="InterPro" id="IPR015947">
    <property type="entry name" value="PUA-like_sf"/>
</dbReference>
<dbReference type="PRINTS" id="PR00474">
    <property type="entry name" value="GLU5KINASE"/>
</dbReference>
<dbReference type="SUPFAM" id="SSF53633">
    <property type="entry name" value="Carbamate kinase-like"/>
    <property type="match status" value="1"/>
</dbReference>
<evidence type="ECO:0000256" key="5">
    <source>
        <dbReference type="ARBA" id="ARBA00022741"/>
    </source>
</evidence>
<name>A0A4Y7RE91_9FIRM</name>
<feature type="binding site" evidence="8">
    <location>
        <begin position="174"/>
        <end position="175"/>
    </location>
    <ligand>
        <name>ATP</name>
        <dbReference type="ChEBI" id="CHEBI:30616"/>
    </ligand>
</feature>
<evidence type="ECO:0000256" key="8">
    <source>
        <dbReference type="HAMAP-Rule" id="MF_00456"/>
    </source>
</evidence>
<evidence type="ECO:0000256" key="6">
    <source>
        <dbReference type="ARBA" id="ARBA00022777"/>
    </source>
</evidence>
<dbReference type="InterPro" id="IPR001048">
    <property type="entry name" value="Asp/Glu/Uridylate_kinase"/>
</dbReference>
<dbReference type="InterPro" id="IPR011529">
    <property type="entry name" value="Glu_5kinase"/>
</dbReference>
<evidence type="ECO:0000256" key="3">
    <source>
        <dbReference type="ARBA" id="ARBA00022650"/>
    </source>
</evidence>
<dbReference type="InterPro" id="IPR005715">
    <property type="entry name" value="Glu_5kinase/COase_Synthase"/>
</dbReference>
<feature type="binding site" evidence="8">
    <location>
        <position position="154"/>
    </location>
    <ligand>
        <name>substrate</name>
    </ligand>
</feature>
<dbReference type="GO" id="GO:0005829">
    <property type="term" value="C:cytosol"/>
    <property type="evidence" value="ECO:0007669"/>
    <property type="project" value="TreeGrafter"/>
</dbReference>
<keyword evidence="3 8" id="KW-0641">Proline biosynthesis</keyword>
<dbReference type="Pfam" id="PF01472">
    <property type="entry name" value="PUA"/>
    <property type="match status" value="1"/>
</dbReference>
<keyword evidence="4 8" id="KW-0808">Transferase</keyword>
<evidence type="ECO:0000256" key="1">
    <source>
        <dbReference type="ARBA" id="ARBA00022490"/>
    </source>
</evidence>
<dbReference type="Gene3D" id="2.30.130.10">
    <property type="entry name" value="PUA domain"/>
    <property type="match status" value="1"/>
</dbReference>
<dbReference type="Proteomes" id="UP000298324">
    <property type="component" value="Unassembled WGS sequence"/>
</dbReference>
<dbReference type="PROSITE" id="PS00902">
    <property type="entry name" value="GLUTAMATE_5_KINASE"/>
    <property type="match status" value="1"/>
</dbReference>
<comment type="caution">
    <text evidence="10">The sequence shown here is derived from an EMBL/GenBank/DDBJ whole genome shotgun (WGS) entry which is preliminary data.</text>
</comment>
<dbReference type="GO" id="GO:0055129">
    <property type="term" value="P:L-proline biosynthetic process"/>
    <property type="evidence" value="ECO:0007669"/>
    <property type="project" value="UniProtKB-UniRule"/>
</dbReference>
<keyword evidence="11" id="KW-1185">Reference proteome</keyword>
<dbReference type="EMBL" id="QFGA01000001">
    <property type="protein sequence ID" value="TEB07304.1"/>
    <property type="molecule type" value="Genomic_DNA"/>
</dbReference>
<evidence type="ECO:0000256" key="4">
    <source>
        <dbReference type="ARBA" id="ARBA00022679"/>
    </source>
</evidence>
<proteinExistence type="inferred from homology"/>
<dbReference type="UniPathway" id="UPA00098">
    <property type="reaction ID" value="UER00359"/>
</dbReference>
<dbReference type="PANTHER" id="PTHR43654">
    <property type="entry name" value="GLUTAMATE 5-KINASE"/>
    <property type="match status" value="1"/>
</dbReference>
<dbReference type="AlphaFoldDB" id="A0A4Y7RE91"/>
<dbReference type="PIRSF" id="PIRSF000729">
    <property type="entry name" value="GK"/>
    <property type="match status" value="1"/>
</dbReference>
<evidence type="ECO:0000256" key="2">
    <source>
        <dbReference type="ARBA" id="ARBA00022605"/>
    </source>
</evidence>
<reference evidence="10 11" key="1">
    <citation type="journal article" date="2018" name="Environ. Microbiol.">
        <title>Novel energy conservation strategies and behaviour of Pelotomaculum schinkii driving syntrophic propionate catabolism.</title>
        <authorList>
            <person name="Hidalgo-Ahumada C.A.P."/>
            <person name="Nobu M.K."/>
            <person name="Narihiro T."/>
            <person name="Tamaki H."/>
            <person name="Liu W.T."/>
            <person name="Kamagata Y."/>
            <person name="Stams A.J.M."/>
            <person name="Imachi H."/>
            <person name="Sousa D.Z."/>
        </authorList>
    </citation>
    <scope>NUCLEOTIDE SEQUENCE [LARGE SCALE GENOMIC DNA]</scope>
    <source>
        <strain evidence="10 11">HH</strain>
    </source>
</reference>
<evidence type="ECO:0000313" key="10">
    <source>
        <dbReference type="EMBL" id="TEB07304.1"/>
    </source>
</evidence>
<keyword evidence="1 8" id="KW-0963">Cytoplasm</keyword>
<comment type="catalytic activity">
    <reaction evidence="8">
        <text>L-glutamate + ATP = L-glutamyl 5-phosphate + ADP</text>
        <dbReference type="Rhea" id="RHEA:14877"/>
        <dbReference type="ChEBI" id="CHEBI:29985"/>
        <dbReference type="ChEBI" id="CHEBI:30616"/>
        <dbReference type="ChEBI" id="CHEBI:58274"/>
        <dbReference type="ChEBI" id="CHEBI:456216"/>
        <dbReference type="EC" id="2.7.2.11"/>
    </reaction>
</comment>
<dbReference type="GO" id="GO:0005524">
    <property type="term" value="F:ATP binding"/>
    <property type="evidence" value="ECO:0007669"/>
    <property type="project" value="UniProtKB-KW"/>
</dbReference>
<dbReference type="PANTHER" id="PTHR43654:SF1">
    <property type="entry name" value="ISOPENTENYL PHOSPHATE KINASE"/>
    <property type="match status" value="1"/>
</dbReference>
<keyword evidence="2 8" id="KW-0028">Amino-acid biosynthesis</keyword>
<dbReference type="InterPro" id="IPR036974">
    <property type="entry name" value="PUA_sf"/>
</dbReference>
<evidence type="ECO:0000313" key="11">
    <source>
        <dbReference type="Proteomes" id="UP000298324"/>
    </source>
</evidence>
<dbReference type="InterPro" id="IPR002478">
    <property type="entry name" value="PUA"/>
</dbReference>
<dbReference type="CDD" id="cd04242">
    <property type="entry name" value="AAK_G5K_ProB"/>
    <property type="match status" value="1"/>
</dbReference>
<dbReference type="EC" id="2.7.2.11" evidence="8"/>
<dbReference type="GO" id="GO:0003723">
    <property type="term" value="F:RNA binding"/>
    <property type="evidence" value="ECO:0007669"/>
    <property type="project" value="InterPro"/>
</dbReference>
<comment type="pathway">
    <text evidence="8">Amino-acid biosynthesis; L-proline biosynthesis; L-glutamate 5-semialdehyde from L-glutamate: step 1/2.</text>
</comment>
<dbReference type="CDD" id="cd21157">
    <property type="entry name" value="PUA_G5K"/>
    <property type="match status" value="1"/>
</dbReference>
<comment type="subcellular location">
    <subcellularLocation>
        <location evidence="8">Cytoplasm</location>
    </subcellularLocation>
</comment>
<dbReference type="GO" id="GO:0004349">
    <property type="term" value="F:glutamate 5-kinase activity"/>
    <property type="evidence" value="ECO:0007669"/>
    <property type="project" value="UniProtKB-UniRule"/>
</dbReference>
<dbReference type="NCBIfam" id="TIGR01027">
    <property type="entry name" value="proB"/>
    <property type="match status" value="1"/>
</dbReference>
<comment type="similarity">
    <text evidence="8">Belongs to the glutamate 5-kinase family.</text>
</comment>
<dbReference type="SMART" id="SM00359">
    <property type="entry name" value="PUA"/>
    <property type="match status" value="1"/>
</dbReference>